<sequence>MAIEFNASDRTTIGAEWELQLVDLNTRHLRQEAQQVLGALPDLSQTSSPPLRHELMQCTVEVVTGICETVEEIKSDLDANIKQLTSVLDDRQLALACAGTHPLDDWRDQTTSPVQRYGELIEDLQWLARRILTFGVHVHVGVRSAEKAVPTVNALSKYLPHFLALTASSPFWSGHDTGLASARSVVFGALPTAGPPPLLPDWATFENYMETLLRAGTIRSIKEVWWDVRPHPDFGTIEIRMFDGIPTLREVGMAAALAQSLVRLFDQQLDRGYGLPSPPSWVVSDNKWRATRYGLDARVITDEHGTTVPLRDDLYELLHELEPVAARLGCAEDLDVAFEVLDKGAPYERQRAVIEQGGTLNDVVDALMAEFRAGADGPWPRSGNGAGERGAEHGETGGNADRDQPSRNRGPSHART</sequence>
<evidence type="ECO:0000313" key="8">
    <source>
        <dbReference type="Proteomes" id="UP001501585"/>
    </source>
</evidence>
<comment type="caution">
    <text evidence="7">The sequence shown here is derived from an EMBL/GenBank/DDBJ whole genome shotgun (WGS) entry which is preliminary data.</text>
</comment>
<name>A0ABN2TPZ0_9ACTN</name>
<reference evidence="7 8" key="1">
    <citation type="journal article" date="2019" name="Int. J. Syst. Evol. Microbiol.">
        <title>The Global Catalogue of Microorganisms (GCM) 10K type strain sequencing project: providing services to taxonomists for standard genome sequencing and annotation.</title>
        <authorList>
            <consortium name="The Broad Institute Genomics Platform"/>
            <consortium name="The Broad Institute Genome Sequencing Center for Infectious Disease"/>
            <person name="Wu L."/>
            <person name="Ma J."/>
        </authorList>
    </citation>
    <scope>NUCLEOTIDE SEQUENCE [LARGE SCALE GENOMIC DNA]</scope>
    <source>
        <strain evidence="7 8">JCM 15313</strain>
    </source>
</reference>
<dbReference type="EC" id="6.3.2.2" evidence="5"/>
<dbReference type="NCBIfam" id="NF010043">
    <property type="entry name" value="PRK13517.1-3"/>
    <property type="match status" value="1"/>
</dbReference>
<keyword evidence="2 5" id="KW-0547">Nucleotide-binding</keyword>
<evidence type="ECO:0000256" key="1">
    <source>
        <dbReference type="ARBA" id="ARBA00022598"/>
    </source>
</evidence>
<dbReference type="NCBIfam" id="TIGR02050">
    <property type="entry name" value="gshA_cyan_rel"/>
    <property type="match status" value="1"/>
</dbReference>
<gene>
    <name evidence="7" type="ORF">GCM10009799_49070</name>
</gene>
<evidence type="ECO:0000256" key="4">
    <source>
        <dbReference type="ARBA" id="ARBA00048819"/>
    </source>
</evidence>
<protein>
    <recommendedName>
        <fullName evidence="5">Putative glutamate--cysteine ligase 2</fullName>
        <ecNumber evidence="5">6.3.2.2</ecNumber>
    </recommendedName>
    <alternativeName>
        <fullName evidence="5">Gamma-glutamylcysteine synthetase 2</fullName>
        <shortName evidence="5">GCS 2</shortName>
        <shortName evidence="5">Gamma-GCS 2</shortName>
    </alternativeName>
</protein>
<evidence type="ECO:0000256" key="2">
    <source>
        <dbReference type="ARBA" id="ARBA00022741"/>
    </source>
</evidence>
<dbReference type="InterPro" id="IPR014746">
    <property type="entry name" value="Gln_synth/guanido_kin_cat_dom"/>
</dbReference>
<dbReference type="RefSeq" id="WP_344102221.1">
    <property type="nucleotide sequence ID" value="NZ_BAAAPC010000029.1"/>
</dbReference>
<proteinExistence type="inferred from homology"/>
<comment type="catalytic activity">
    <reaction evidence="4 5">
        <text>L-cysteine + L-glutamate + ATP = gamma-L-glutamyl-L-cysteine + ADP + phosphate + H(+)</text>
        <dbReference type="Rhea" id="RHEA:13285"/>
        <dbReference type="ChEBI" id="CHEBI:15378"/>
        <dbReference type="ChEBI" id="CHEBI:29985"/>
        <dbReference type="ChEBI" id="CHEBI:30616"/>
        <dbReference type="ChEBI" id="CHEBI:35235"/>
        <dbReference type="ChEBI" id="CHEBI:43474"/>
        <dbReference type="ChEBI" id="CHEBI:58173"/>
        <dbReference type="ChEBI" id="CHEBI:456216"/>
        <dbReference type="EC" id="6.3.2.2"/>
    </reaction>
</comment>
<accession>A0ABN2TPZ0</accession>
<dbReference type="InterPro" id="IPR011793">
    <property type="entry name" value="YbdK"/>
</dbReference>
<comment type="function">
    <text evidence="5">ATP-dependent carboxylate-amine ligase which exhibits weak glutamate--cysteine ligase activity.</text>
</comment>
<dbReference type="EMBL" id="BAAAPC010000029">
    <property type="protein sequence ID" value="GAA2015023.1"/>
    <property type="molecule type" value="Genomic_DNA"/>
</dbReference>
<evidence type="ECO:0000256" key="5">
    <source>
        <dbReference type="HAMAP-Rule" id="MF_01609"/>
    </source>
</evidence>
<dbReference type="Gene3D" id="3.30.590.20">
    <property type="match status" value="1"/>
</dbReference>
<evidence type="ECO:0000313" key="7">
    <source>
        <dbReference type="EMBL" id="GAA2015023.1"/>
    </source>
</evidence>
<keyword evidence="1 5" id="KW-0436">Ligase</keyword>
<dbReference type="HAMAP" id="MF_01609">
    <property type="entry name" value="Glu_cys_ligase_2"/>
    <property type="match status" value="1"/>
</dbReference>
<dbReference type="InterPro" id="IPR006336">
    <property type="entry name" value="GCS2"/>
</dbReference>
<dbReference type="Proteomes" id="UP001501585">
    <property type="component" value="Unassembled WGS sequence"/>
</dbReference>
<feature type="region of interest" description="Disordered" evidence="6">
    <location>
        <begin position="374"/>
        <end position="416"/>
    </location>
</feature>
<dbReference type="SUPFAM" id="SSF55931">
    <property type="entry name" value="Glutamine synthetase/guanido kinase"/>
    <property type="match status" value="1"/>
</dbReference>
<feature type="compositionally biased region" description="Basic and acidic residues" evidence="6">
    <location>
        <begin position="389"/>
        <end position="406"/>
    </location>
</feature>
<keyword evidence="8" id="KW-1185">Reference proteome</keyword>
<dbReference type="GO" id="GO:0016874">
    <property type="term" value="F:ligase activity"/>
    <property type="evidence" value="ECO:0007669"/>
    <property type="project" value="UniProtKB-KW"/>
</dbReference>
<keyword evidence="3 5" id="KW-0067">ATP-binding</keyword>
<organism evidence="7 8">
    <name type="scientific">Nocardiopsis rhodophaea</name>
    <dbReference type="NCBI Taxonomy" id="280238"/>
    <lineage>
        <taxon>Bacteria</taxon>
        <taxon>Bacillati</taxon>
        <taxon>Actinomycetota</taxon>
        <taxon>Actinomycetes</taxon>
        <taxon>Streptosporangiales</taxon>
        <taxon>Nocardiopsidaceae</taxon>
        <taxon>Nocardiopsis</taxon>
    </lineage>
</organism>
<dbReference type="InterPro" id="IPR050141">
    <property type="entry name" value="GCL_type2/YbdK_subfam"/>
</dbReference>
<evidence type="ECO:0000256" key="6">
    <source>
        <dbReference type="SAM" id="MobiDB-lite"/>
    </source>
</evidence>
<dbReference type="PANTHER" id="PTHR36510">
    <property type="entry name" value="GLUTAMATE--CYSTEINE LIGASE 2-RELATED"/>
    <property type="match status" value="1"/>
</dbReference>
<evidence type="ECO:0000256" key="3">
    <source>
        <dbReference type="ARBA" id="ARBA00022840"/>
    </source>
</evidence>
<comment type="similarity">
    <text evidence="5">Belongs to the glutamate--cysteine ligase type 2 family. YbdK subfamily.</text>
</comment>
<dbReference type="PANTHER" id="PTHR36510:SF1">
    <property type="entry name" value="GLUTAMATE--CYSTEINE LIGASE 2-RELATED"/>
    <property type="match status" value="1"/>
</dbReference>
<dbReference type="Pfam" id="PF04107">
    <property type="entry name" value="GCS2"/>
    <property type="match status" value="1"/>
</dbReference>